<dbReference type="InterPro" id="IPR013321">
    <property type="entry name" value="Arc_rbn_hlx_hlx"/>
</dbReference>
<name>A0A380JIL7_STRDO</name>
<proteinExistence type="predicted"/>
<evidence type="ECO:0000313" key="1">
    <source>
        <dbReference type="EMBL" id="SUN37226.1"/>
    </source>
</evidence>
<dbReference type="EMBL" id="UHFA01000002">
    <property type="protein sequence ID" value="SUN37226.1"/>
    <property type="molecule type" value="Genomic_DNA"/>
</dbReference>
<gene>
    <name evidence="1" type="ORF">NCTC11391_01990</name>
</gene>
<dbReference type="OrthoDB" id="2236821at2"/>
<dbReference type="Proteomes" id="UP000254082">
    <property type="component" value="Unassembled WGS sequence"/>
</dbReference>
<keyword evidence="2" id="KW-1185">Reference proteome</keyword>
<dbReference type="RefSeq" id="WP_002997275.1">
    <property type="nucleotide sequence ID" value="NZ_UHFA01000002.1"/>
</dbReference>
<dbReference type="GO" id="GO:0006355">
    <property type="term" value="P:regulation of DNA-templated transcription"/>
    <property type="evidence" value="ECO:0007669"/>
    <property type="project" value="InterPro"/>
</dbReference>
<reference evidence="1 2" key="1">
    <citation type="submission" date="2018-06" db="EMBL/GenBank/DDBJ databases">
        <authorList>
            <consortium name="Pathogen Informatics"/>
            <person name="Doyle S."/>
        </authorList>
    </citation>
    <scope>NUCLEOTIDE SEQUENCE [LARGE SCALE GENOMIC DNA]</scope>
    <source>
        <strain evidence="2">NCTC 11391</strain>
    </source>
</reference>
<protein>
    <submittedName>
        <fullName evidence="1">DNA-damage-inducible protein J</fullName>
    </submittedName>
</protein>
<evidence type="ECO:0000313" key="2">
    <source>
        <dbReference type="Proteomes" id="UP000254082"/>
    </source>
</evidence>
<dbReference type="AlphaFoldDB" id="A0A380JIL7"/>
<organism evidence="1 2">
    <name type="scientific">Streptococcus downei MFe28</name>
    <dbReference type="NCBI Taxonomy" id="764290"/>
    <lineage>
        <taxon>Bacteria</taxon>
        <taxon>Bacillati</taxon>
        <taxon>Bacillota</taxon>
        <taxon>Bacilli</taxon>
        <taxon>Lactobacillales</taxon>
        <taxon>Streptococcaceae</taxon>
        <taxon>Streptococcus</taxon>
    </lineage>
</organism>
<accession>A0A380JIL7</accession>
<dbReference type="Gene3D" id="1.10.1220.10">
    <property type="entry name" value="Met repressor-like"/>
    <property type="match status" value="1"/>
</dbReference>
<sequence>MPAIKEGTQVSFKTDPTLLRKAKKVLADNGTDMTKTLNLFLQNVVERKEIPLMTEDELRRERLINQLQTEVAESIAEYKAGRSIPLEEVAKRYGIEDL</sequence>